<dbReference type="HOGENOM" id="CLU_1672440_0_0_1"/>
<dbReference type="PANTHER" id="PTHR11017:SF243">
    <property type="entry name" value="ADP-RIBOSYL CYCLASE_CYCLIC ADP-RIBOSE HYDROLASE"/>
    <property type="match status" value="1"/>
</dbReference>
<dbReference type="SUPFAM" id="SSF52047">
    <property type="entry name" value="RNI-like"/>
    <property type="match status" value="1"/>
</dbReference>
<dbReference type="EnsemblPlants" id="KEH34066">
    <property type="protein sequence ID" value="KEH34066"/>
    <property type="gene ID" value="MTR_3g058850"/>
</dbReference>
<dbReference type="InterPro" id="IPR032675">
    <property type="entry name" value="LRR_dom_sf"/>
</dbReference>
<dbReference type="KEGG" id="mtr:25489136"/>
<dbReference type="AlphaFoldDB" id="A0A072UXA1"/>
<sequence>MKNIRYLKIYNISDGSTCNVYFPDGLEWISDKLRYLRWDGYCLESLPSTFCAEMLVEICMSHSLKTNFHSKSLLVDGCSSLMEFSVTSEEMTELSLHGTAIRELSLSIWRNCKLTSLGLTECNKLNTVGKKLSDDHGLGFVTELDLSGCTEIDALSLWSILDGI</sequence>
<proteinExistence type="predicted"/>
<dbReference type="EMBL" id="CM001219">
    <property type="protein sequence ID" value="KEH34066.1"/>
    <property type="molecule type" value="Genomic_DNA"/>
</dbReference>
<organism evidence="1 3">
    <name type="scientific">Medicago truncatula</name>
    <name type="common">Barrel medic</name>
    <name type="synonym">Medicago tribuloides</name>
    <dbReference type="NCBI Taxonomy" id="3880"/>
    <lineage>
        <taxon>Eukaryota</taxon>
        <taxon>Viridiplantae</taxon>
        <taxon>Streptophyta</taxon>
        <taxon>Embryophyta</taxon>
        <taxon>Tracheophyta</taxon>
        <taxon>Spermatophyta</taxon>
        <taxon>Magnoliopsida</taxon>
        <taxon>eudicotyledons</taxon>
        <taxon>Gunneridae</taxon>
        <taxon>Pentapetalae</taxon>
        <taxon>rosids</taxon>
        <taxon>fabids</taxon>
        <taxon>Fabales</taxon>
        <taxon>Fabaceae</taxon>
        <taxon>Papilionoideae</taxon>
        <taxon>50 kb inversion clade</taxon>
        <taxon>NPAAA clade</taxon>
        <taxon>Hologalegina</taxon>
        <taxon>IRL clade</taxon>
        <taxon>Trifolieae</taxon>
        <taxon>Medicago</taxon>
    </lineage>
</organism>
<keyword evidence="3" id="KW-1185">Reference proteome</keyword>
<reference evidence="1 3" key="1">
    <citation type="journal article" date="2011" name="Nature">
        <title>The Medicago genome provides insight into the evolution of rhizobial symbioses.</title>
        <authorList>
            <person name="Young N.D."/>
            <person name="Debelle F."/>
            <person name="Oldroyd G.E."/>
            <person name="Geurts R."/>
            <person name="Cannon S.B."/>
            <person name="Udvardi M.K."/>
            <person name="Benedito V.A."/>
            <person name="Mayer K.F."/>
            <person name="Gouzy J."/>
            <person name="Schoof H."/>
            <person name="Van de Peer Y."/>
            <person name="Proost S."/>
            <person name="Cook D.R."/>
            <person name="Meyers B.C."/>
            <person name="Spannagl M."/>
            <person name="Cheung F."/>
            <person name="De Mita S."/>
            <person name="Krishnakumar V."/>
            <person name="Gundlach H."/>
            <person name="Zhou S."/>
            <person name="Mudge J."/>
            <person name="Bharti A.K."/>
            <person name="Murray J.D."/>
            <person name="Naoumkina M.A."/>
            <person name="Rosen B."/>
            <person name="Silverstein K.A."/>
            <person name="Tang H."/>
            <person name="Rombauts S."/>
            <person name="Zhao P.X."/>
            <person name="Zhou P."/>
            <person name="Barbe V."/>
            <person name="Bardou P."/>
            <person name="Bechner M."/>
            <person name="Bellec A."/>
            <person name="Berger A."/>
            <person name="Berges H."/>
            <person name="Bidwell S."/>
            <person name="Bisseling T."/>
            <person name="Choisne N."/>
            <person name="Couloux A."/>
            <person name="Denny R."/>
            <person name="Deshpande S."/>
            <person name="Dai X."/>
            <person name="Doyle J.J."/>
            <person name="Dudez A.M."/>
            <person name="Farmer A.D."/>
            <person name="Fouteau S."/>
            <person name="Franken C."/>
            <person name="Gibelin C."/>
            <person name="Gish J."/>
            <person name="Goldstein S."/>
            <person name="Gonzalez A.J."/>
            <person name="Green P.J."/>
            <person name="Hallab A."/>
            <person name="Hartog M."/>
            <person name="Hua A."/>
            <person name="Humphray S.J."/>
            <person name="Jeong D.H."/>
            <person name="Jing Y."/>
            <person name="Jocker A."/>
            <person name="Kenton S.M."/>
            <person name="Kim D.J."/>
            <person name="Klee K."/>
            <person name="Lai H."/>
            <person name="Lang C."/>
            <person name="Lin S."/>
            <person name="Macmil S.L."/>
            <person name="Magdelenat G."/>
            <person name="Matthews L."/>
            <person name="McCorrison J."/>
            <person name="Monaghan E.L."/>
            <person name="Mun J.H."/>
            <person name="Najar F.Z."/>
            <person name="Nicholson C."/>
            <person name="Noirot C."/>
            <person name="O'Bleness M."/>
            <person name="Paule C.R."/>
            <person name="Poulain J."/>
            <person name="Prion F."/>
            <person name="Qin B."/>
            <person name="Qu C."/>
            <person name="Retzel E.F."/>
            <person name="Riddle C."/>
            <person name="Sallet E."/>
            <person name="Samain S."/>
            <person name="Samson N."/>
            <person name="Sanders I."/>
            <person name="Saurat O."/>
            <person name="Scarpelli C."/>
            <person name="Schiex T."/>
            <person name="Segurens B."/>
            <person name="Severin A.J."/>
            <person name="Sherrier D.J."/>
            <person name="Shi R."/>
            <person name="Sims S."/>
            <person name="Singer S.R."/>
            <person name="Sinharoy S."/>
            <person name="Sterck L."/>
            <person name="Viollet A."/>
            <person name="Wang B.B."/>
            <person name="Wang K."/>
            <person name="Wang M."/>
            <person name="Wang X."/>
            <person name="Warfsmann J."/>
            <person name="Weissenbach J."/>
            <person name="White D.D."/>
            <person name="White J.D."/>
            <person name="Wiley G.B."/>
            <person name="Wincker P."/>
            <person name="Xing Y."/>
            <person name="Yang L."/>
            <person name="Yao Z."/>
            <person name="Ying F."/>
            <person name="Zhai J."/>
            <person name="Zhou L."/>
            <person name="Zuber A."/>
            <person name="Denarie J."/>
            <person name="Dixon R.A."/>
            <person name="May G.D."/>
            <person name="Schwartz D.C."/>
            <person name="Rogers J."/>
            <person name="Quetier F."/>
            <person name="Town C.D."/>
            <person name="Roe B.A."/>
        </authorList>
    </citation>
    <scope>NUCLEOTIDE SEQUENCE [LARGE SCALE GENOMIC DNA]</scope>
    <source>
        <strain evidence="1">A17</strain>
        <strain evidence="2 3">cv. Jemalong A17</strain>
    </source>
</reference>
<dbReference type="Proteomes" id="UP000002051">
    <property type="component" value="Chromosome 3"/>
</dbReference>
<dbReference type="InterPro" id="IPR044974">
    <property type="entry name" value="Disease_R_plants"/>
</dbReference>
<protein>
    <submittedName>
        <fullName evidence="1">Disease resistance protein (TIR-NBS-LRR class), putative</fullName>
    </submittedName>
</protein>
<name>A0A072UXA1_MEDTR</name>
<dbReference type="OrthoDB" id="1430858at2759"/>
<accession>A0A072UXA1</accession>
<evidence type="ECO:0000313" key="1">
    <source>
        <dbReference type="EMBL" id="KEH34066.1"/>
    </source>
</evidence>
<reference evidence="2" key="3">
    <citation type="submission" date="2015-04" db="UniProtKB">
        <authorList>
            <consortium name="EnsemblPlants"/>
        </authorList>
    </citation>
    <scope>IDENTIFICATION</scope>
    <source>
        <strain evidence="2">cv. Jemalong A17</strain>
    </source>
</reference>
<dbReference type="Gene3D" id="3.80.10.10">
    <property type="entry name" value="Ribonuclease Inhibitor"/>
    <property type="match status" value="1"/>
</dbReference>
<gene>
    <name evidence="2" type="primary">25489136</name>
    <name evidence="1" type="ordered locus">MTR_3g058850</name>
</gene>
<evidence type="ECO:0000313" key="3">
    <source>
        <dbReference type="Proteomes" id="UP000002051"/>
    </source>
</evidence>
<evidence type="ECO:0000313" key="2">
    <source>
        <dbReference type="EnsemblPlants" id="KEH34066"/>
    </source>
</evidence>
<reference evidence="1 3" key="2">
    <citation type="journal article" date="2014" name="BMC Genomics">
        <title>An improved genome release (version Mt4.0) for the model legume Medicago truncatula.</title>
        <authorList>
            <person name="Tang H."/>
            <person name="Krishnakumar V."/>
            <person name="Bidwell S."/>
            <person name="Rosen B."/>
            <person name="Chan A."/>
            <person name="Zhou S."/>
            <person name="Gentzbittel L."/>
            <person name="Childs K.L."/>
            <person name="Yandell M."/>
            <person name="Gundlach H."/>
            <person name="Mayer K.F."/>
            <person name="Schwartz D.C."/>
            <person name="Town C.D."/>
        </authorList>
    </citation>
    <scope>GENOME REANNOTATION</scope>
    <source>
        <strain evidence="1">A17</strain>
        <strain evidence="2 3">cv. Jemalong A17</strain>
    </source>
</reference>
<dbReference type="PANTHER" id="PTHR11017">
    <property type="entry name" value="LEUCINE-RICH REPEAT-CONTAINING PROTEIN"/>
    <property type="match status" value="1"/>
</dbReference>
<dbReference type="GO" id="GO:0006952">
    <property type="term" value="P:defense response"/>
    <property type="evidence" value="ECO:0007669"/>
    <property type="project" value="InterPro"/>
</dbReference>